<dbReference type="Gene3D" id="1.10.287.1040">
    <property type="entry name" value="Exonuclease VII, small subunit"/>
    <property type="match status" value="1"/>
</dbReference>
<dbReference type="GO" id="GO:0009318">
    <property type="term" value="C:exodeoxyribonuclease VII complex"/>
    <property type="evidence" value="ECO:0007669"/>
    <property type="project" value="InterPro"/>
</dbReference>
<keyword evidence="7" id="KW-1185">Reference proteome</keyword>
<dbReference type="GO" id="GO:0006308">
    <property type="term" value="P:DNA catabolic process"/>
    <property type="evidence" value="ECO:0007669"/>
    <property type="project" value="InterPro"/>
</dbReference>
<name>A0A2K8NS08_9MOLU</name>
<evidence type="ECO:0000256" key="3">
    <source>
        <dbReference type="ARBA" id="ARBA00022722"/>
    </source>
</evidence>
<evidence type="ECO:0000313" key="7">
    <source>
        <dbReference type="Proteomes" id="UP000232222"/>
    </source>
</evidence>
<keyword evidence="4" id="KW-0378">Hydrolase</keyword>
<dbReference type="Pfam" id="PF02609">
    <property type="entry name" value="Exonuc_VII_S"/>
    <property type="match status" value="1"/>
</dbReference>
<dbReference type="KEGG" id="efr:EFREU_v1c03100"/>
<dbReference type="RefSeq" id="WP_100609287.1">
    <property type="nucleotide sequence ID" value="NZ_CP024962.1"/>
</dbReference>
<accession>A0A2K8NS08</accession>
<evidence type="ECO:0000256" key="2">
    <source>
        <dbReference type="ARBA" id="ARBA00022490"/>
    </source>
</evidence>
<evidence type="ECO:0000313" key="6">
    <source>
        <dbReference type="EMBL" id="ATZ16336.1"/>
    </source>
</evidence>
<evidence type="ECO:0000256" key="5">
    <source>
        <dbReference type="ARBA" id="ARBA00022839"/>
    </source>
</evidence>
<protein>
    <submittedName>
        <fullName evidence="6">Exodeoxyribonuclease VII small subunit</fullName>
    </submittedName>
</protein>
<dbReference type="EMBL" id="CP024962">
    <property type="protein sequence ID" value="ATZ16336.1"/>
    <property type="molecule type" value="Genomic_DNA"/>
</dbReference>
<gene>
    <name evidence="6" type="primary">xseB</name>
    <name evidence="6" type="ORF">EFREU_v1c03100</name>
</gene>
<comment type="similarity">
    <text evidence="1">Belongs to the XseB family.</text>
</comment>
<dbReference type="InterPro" id="IPR003761">
    <property type="entry name" value="Exonuc_VII_S"/>
</dbReference>
<keyword evidence="3" id="KW-0540">Nuclease</keyword>
<proteinExistence type="inferred from homology"/>
<dbReference type="SUPFAM" id="SSF116842">
    <property type="entry name" value="XseB-like"/>
    <property type="match status" value="1"/>
</dbReference>
<dbReference type="InterPro" id="IPR037004">
    <property type="entry name" value="Exonuc_VII_ssu_sf"/>
</dbReference>
<dbReference type="Proteomes" id="UP000232222">
    <property type="component" value="Chromosome"/>
</dbReference>
<reference evidence="6 7" key="1">
    <citation type="submission" date="2017-11" db="EMBL/GenBank/DDBJ databases">
        <title>Genome sequence of Entomoplasma freundtii BARC 318 (ATCC 51999).</title>
        <authorList>
            <person name="Lo W.-S."/>
            <person name="Gasparich G.E."/>
            <person name="Kuo C.-H."/>
        </authorList>
    </citation>
    <scope>NUCLEOTIDE SEQUENCE [LARGE SCALE GENOMIC DNA]</scope>
    <source>
        <strain evidence="6 7">BARC 318</strain>
    </source>
</reference>
<organism evidence="6 7">
    <name type="scientific">Entomoplasma freundtii</name>
    <dbReference type="NCBI Taxonomy" id="74700"/>
    <lineage>
        <taxon>Bacteria</taxon>
        <taxon>Bacillati</taxon>
        <taxon>Mycoplasmatota</taxon>
        <taxon>Mollicutes</taxon>
        <taxon>Entomoplasmatales</taxon>
        <taxon>Entomoplasmataceae</taxon>
        <taxon>Entomoplasma</taxon>
    </lineage>
</organism>
<evidence type="ECO:0000256" key="1">
    <source>
        <dbReference type="ARBA" id="ARBA00009998"/>
    </source>
</evidence>
<keyword evidence="2" id="KW-0963">Cytoplasm</keyword>
<evidence type="ECO:0000256" key="4">
    <source>
        <dbReference type="ARBA" id="ARBA00022801"/>
    </source>
</evidence>
<keyword evidence="5" id="KW-0269">Exonuclease</keyword>
<dbReference type="AlphaFoldDB" id="A0A2K8NS08"/>
<dbReference type="GO" id="GO:0008855">
    <property type="term" value="F:exodeoxyribonuclease VII activity"/>
    <property type="evidence" value="ECO:0007669"/>
    <property type="project" value="InterPro"/>
</dbReference>
<sequence length="69" mass="8065">MTTKTYDEIVKEIKDDLQKMSNSDIGLQESIDLFEINLKKINNLKKQLEGYQMKVQKVLADNKLEDFEA</sequence>